<protein>
    <submittedName>
        <fullName evidence="1">DNA helicase protein</fullName>
        <ecNumber evidence="1">3.6.4.12</ecNumber>
    </submittedName>
</protein>
<name>A0ACB7UY48_DIOAL</name>
<comment type="caution">
    <text evidence="1">The sequence shown here is derived from an EMBL/GenBank/DDBJ whole genome shotgun (WGS) entry which is preliminary data.</text>
</comment>
<evidence type="ECO:0000313" key="1">
    <source>
        <dbReference type="EMBL" id="KAH7665752.1"/>
    </source>
</evidence>
<gene>
    <name evidence="1" type="ORF">IHE45_13G052900</name>
</gene>
<keyword evidence="1" id="KW-0347">Helicase</keyword>
<proteinExistence type="predicted"/>
<sequence length="286" mass="32279">MNRYCFEALDRTLRDILNFSCHFKRKLQNINSNVDSIELMIFSDWISSIGDGTIEGPNAVHATIKIPDDLLIKDSRDSIAPIVNITYPSFSSNINNPLYLQKRAILAPTLEVVESINEYMASLNQSEGNIYLSSDATCKSDSNIDLLEDLHTPEFLNNIKCSGVPNHELKLKVGIPVMLLRNIDYFVGLCNGTRLVITKLENHVPEAKFQRRQYPSVVSYAITINKSQGQSLSHVGLYLKKPVFSHEQLYVAVSRVTNRKELKILICDKYGEPTNSTINVVFNKVI</sequence>
<organism evidence="1 2">
    <name type="scientific">Dioscorea alata</name>
    <name type="common">Purple yam</name>
    <dbReference type="NCBI Taxonomy" id="55571"/>
    <lineage>
        <taxon>Eukaryota</taxon>
        <taxon>Viridiplantae</taxon>
        <taxon>Streptophyta</taxon>
        <taxon>Embryophyta</taxon>
        <taxon>Tracheophyta</taxon>
        <taxon>Spermatophyta</taxon>
        <taxon>Magnoliopsida</taxon>
        <taxon>Liliopsida</taxon>
        <taxon>Dioscoreales</taxon>
        <taxon>Dioscoreaceae</taxon>
        <taxon>Dioscorea</taxon>
    </lineage>
</organism>
<keyword evidence="2" id="KW-1185">Reference proteome</keyword>
<keyword evidence="1" id="KW-0378">Hydrolase</keyword>
<dbReference type="Proteomes" id="UP000827976">
    <property type="component" value="Chromosome 13"/>
</dbReference>
<reference evidence="2" key="1">
    <citation type="journal article" date="2022" name="Nat. Commun.">
        <title>Chromosome evolution and the genetic basis of agronomically important traits in greater yam.</title>
        <authorList>
            <person name="Bredeson J.V."/>
            <person name="Lyons J.B."/>
            <person name="Oniyinde I.O."/>
            <person name="Okereke N.R."/>
            <person name="Kolade O."/>
            <person name="Nnabue I."/>
            <person name="Nwadili C.O."/>
            <person name="Hribova E."/>
            <person name="Parker M."/>
            <person name="Nwogha J."/>
            <person name="Shu S."/>
            <person name="Carlson J."/>
            <person name="Kariba R."/>
            <person name="Muthemba S."/>
            <person name="Knop K."/>
            <person name="Barton G.J."/>
            <person name="Sherwood A.V."/>
            <person name="Lopez-Montes A."/>
            <person name="Asiedu R."/>
            <person name="Jamnadass R."/>
            <person name="Muchugi A."/>
            <person name="Goodstein D."/>
            <person name="Egesi C.N."/>
            <person name="Featherston J."/>
            <person name="Asfaw A."/>
            <person name="Simpson G.G."/>
            <person name="Dolezel J."/>
            <person name="Hendre P.S."/>
            <person name="Van Deynze A."/>
            <person name="Kumar P.L."/>
            <person name="Obidiegwu J.E."/>
            <person name="Bhattacharjee R."/>
            <person name="Rokhsar D.S."/>
        </authorList>
    </citation>
    <scope>NUCLEOTIDE SEQUENCE [LARGE SCALE GENOMIC DNA]</scope>
    <source>
        <strain evidence="2">cv. TDa95/00328</strain>
    </source>
</reference>
<dbReference type="EMBL" id="CM037023">
    <property type="protein sequence ID" value="KAH7665752.1"/>
    <property type="molecule type" value="Genomic_DNA"/>
</dbReference>
<keyword evidence="1" id="KW-0067">ATP-binding</keyword>
<dbReference type="EC" id="3.6.4.12" evidence="1"/>
<evidence type="ECO:0000313" key="2">
    <source>
        <dbReference type="Proteomes" id="UP000827976"/>
    </source>
</evidence>
<accession>A0ACB7UY48</accession>
<keyword evidence="1" id="KW-0547">Nucleotide-binding</keyword>